<accession>A0A2R8AKT3</accession>
<dbReference type="SUPFAM" id="SSF159894">
    <property type="entry name" value="YgaC/TfoX-N like"/>
    <property type="match status" value="1"/>
</dbReference>
<proteinExistence type="predicted"/>
<evidence type="ECO:0000259" key="1">
    <source>
        <dbReference type="Pfam" id="PF04993"/>
    </source>
</evidence>
<dbReference type="AlphaFoldDB" id="A0A2R8AKT3"/>
<sequence length="102" mass="10916">MAVTDSDIAFVKELFSGLGPLTHRKMMGGATFYCDGQVFAILSSEGEVFLKAKGAFADAMADAGSRIFGMGGKTMGYWTLPEDALDDPELATDWARRALDAL</sequence>
<organism evidence="2 3">
    <name type="scientific">Aliiroseovarius pelagivivens</name>
    <dbReference type="NCBI Taxonomy" id="1639690"/>
    <lineage>
        <taxon>Bacteria</taxon>
        <taxon>Pseudomonadati</taxon>
        <taxon>Pseudomonadota</taxon>
        <taxon>Alphaproteobacteria</taxon>
        <taxon>Rhodobacterales</taxon>
        <taxon>Paracoccaceae</taxon>
        <taxon>Aliiroseovarius</taxon>
    </lineage>
</organism>
<evidence type="ECO:0000313" key="3">
    <source>
        <dbReference type="Proteomes" id="UP000244911"/>
    </source>
</evidence>
<reference evidence="2 3" key="1">
    <citation type="submission" date="2018-03" db="EMBL/GenBank/DDBJ databases">
        <authorList>
            <person name="Keele B.F."/>
        </authorList>
    </citation>
    <scope>NUCLEOTIDE SEQUENCE [LARGE SCALE GENOMIC DNA]</scope>
    <source>
        <strain evidence="2 3">CECT 8811</strain>
    </source>
</reference>
<dbReference type="Gene3D" id="3.30.1460.30">
    <property type="entry name" value="YgaC/TfoX-N like chaperone"/>
    <property type="match status" value="1"/>
</dbReference>
<dbReference type="OrthoDB" id="1524907at2"/>
<dbReference type="Proteomes" id="UP000244911">
    <property type="component" value="Unassembled WGS sequence"/>
</dbReference>
<gene>
    <name evidence="2" type="ORF">ALP8811_01681</name>
</gene>
<name>A0A2R8AKT3_9RHOB</name>
<keyword evidence="3" id="KW-1185">Reference proteome</keyword>
<dbReference type="EMBL" id="OMOI01000001">
    <property type="protein sequence ID" value="SPF76668.1"/>
    <property type="molecule type" value="Genomic_DNA"/>
</dbReference>
<protein>
    <recommendedName>
        <fullName evidence="1">TfoX N-terminal domain-containing protein</fullName>
    </recommendedName>
</protein>
<dbReference type="InterPro" id="IPR007076">
    <property type="entry name" value="TfoX_N"/>
</dbReference>
<dbReference type="RefSeq" id="WP_108856649.1">
    <property type="nucleotide sequence ID" value="NZ_OMOI01000001.1"/>
</dbReference>
<feature type="domain" description="TfoX N-terminal" evidence="1">
    <location>
        <begin position="13"/>
        <end position="101"/>
    </location>
</feature>
<dbReference type="Pfam" id="PF04993">
    <property type="entry name" value="TfoX_N"/>
    <property type="match status" value="1"/>
</dbReference>
<evidence type="ECO:0000313" key="2">
    <source>
        <dbReference type="EMBL" id="SPF76668.1"/>
    </source>
</evidence>